<keyword evidence="15" id="KW-1185">Reference proteome</keyword>
<keyword evidence="8 9" id="KW-0472">Membrane</keyword>
<dbReference type="InterPro" id="IPR050567">
    <property type="entry name" value="Mitochondrial_Carrier"/>
</dbReference>
<evidence type="ECO:0000256" key="3">
    <source>
        <dbReference type="ARBA" id="ARBA00022448"/>
    </source>
</evidence>
<keyword evidence="7" id="KW-0496">Mitochondrion</keyword>
<dbReference type="PANTHER" id="PTHR45624">
    <property type="entry name" value="MITOCHONDRIAL BASIC AMINO ACIDS TRANSPORTER-RELATED"/>
    <property type="match status" value="1"/>
</dbReference>
<feature type="repeat" description="TPR" evidence="10">
    <location>
        <begin position="182"/>
        <end position="215"/>
    </location>
</feature>
<dbReference type="InterPro" id="IPR018108">
    <property type="entry name" value="MCP_transmembrane"/>
</dbReference>
<dbReference type="PROSITE" id="PS50005">
    <property type="entry name" value="TPR"/>
    <property type="match status" value="1"/>
</dbReference>
<name>A0A4P9YZ63_9FUNG</name>
<evidence type="ECO:0000256" key="9">
    <source>
        <dbReference type="PROSITE-ProRule" id="PRU00282"/>
    </source>
</evidence>
<dbReference type="Gene3D" id="1.50.40.10">
    <property type="entry name" value="Mitochondrial carrier domain"/>
    <property type="match status" value="1"/>
</dbReference>
<dbReference type="AlphaFoldDB" id="A0A4P9YZ63"/>
<keyword evidence="4 9" id="KW-0812">Transmembrane</keyword>
<dbReference type="Gene3D" id="1.25.40.10">
    <property type="entry name" value="Tetratricopeptide repeat domain"/>
    <property type="match status" value="1"/>
</dbReference>
<comment type="similarity">
    <text evidence="2">Belongs to the mitochondrial carrier (TC 2.A.29) family.</text>
</comment>
<evidence type="ECO:0000256" key="8">
    <source>
        <dbReference type="ARBA" id="ARBA00023136"/>
    </source>
</evidence>
<gene>
    <name evidence="14" type="ORF">SYNPS1DRAFT_28846</name>
</gene>
<dbReference type="PROSITE" id="PS50920">
    <property type="entry name" value="SOLCAR"/>
    <property type="match status" value="3"/>
</dbReference>
<evidence type="ECO:0000256" key="7">
    <source>
        <dbReference type="ARBA" id="ARBA00023128"/>
    </source>
</evidence>
<dbReference type="GO" id="GO:0022857">
    <property type="term" value="F:transmembrane transporter activity"/>
    <property type="evidence" value="ECO:0007669"/>
    <property type="project" value="TreeGrafter"/>
</dbReference>
<dbReference type="EMBL" id="KZ989752">
    <property type="protein sequence ID" value="RKP25427.1"/>
    <property type="molecule type" value="Genomic_DNA"/>
</dbReference>
<evidence type="ECO:0000256" key="12">
    <source>
        <dbReference type="SAM" id="Phobius"/>
    </source>
</evidence>
<accession>A0A4P9YZ63</accession>
<keyword evidence="10" id="KW-0802">TPR repeat</keyword>
<evidence type="ECO:0000256" key="4">
    <source>
        <dbReference type="ARBA" id="ARBA00022692"/>
    </source>
</evidence>
<evidence type="ECO:0000313" key="14">
    <source>
        <dbReference type="EMBL" id="RKP25427.1"/>
    </source>
</evidence>
<reference evidence="15" key="1">
    <citation type="journal article" date="2018" name="Nat. Microbiol.">
        <title>Leveraging single-cell genomics to expand the fungal tree of life.</title>
        <authorList>
            <person name="Ahrendt S.R."/>
            <person name="Quandt C.A."/>
            <person name="Ciobanu D."/>
            <person name="Clum A."/>
            <person name="Salamov A."/>
            <person name="Andreopoulos B."/>
            <person name="Cheng J.F."/>
            <person name="Woyke T."/>
            <person name="Pelin A."/>
            <person name="Henrissat B."/>
            <person name="Reynolds N.K."/>
            <person name="Benny G.L."/>
            <person name="Smith M.E."/>
            <person name="James T.Y."/>
            <person name="Grigoriev I.V."/>
        </authorList>
    </citation>
    <scope>NUCLEOTIDE SEQUENCE [LARGE SCALE GENOMIC DNA]</scope>
    <source>
        <strain evidence="15">Benny S71-1</strain>
    </source>
</reference>
<feature type="repeat" description="Solcar" evidence="9">
    <location>
        <begin position="290"/>
        <end position="398"/>
    </location>
</feature>
<keyword evidence="6 12" id="KW-1133">Transmembrane helix</keyword>
<comment type="subcellular location">
    <subcellularLocation>
        <location evidence="1">Mitochondrion membrane</location>
        <topology evidence="1">Multi-pass membrane protein</topology>
    </subcellularLocation>
</comment>
<feature type="region of interest" description="Disordered" evidence="11">
    <location>
        <begin position="253"/>
        <end position="288"/>
    </location>
</feature>
<sequence length="617" mass="66672">MSASDVTVATTDVSDVDQAIKRGNRAFALRQYEEAVQAYGEASQLLGEQHGQDAPECADVLVLYGRALLHNAVEQSGVLGNDATARASTAEDDADHAAAAPMLAKLLQFMGEPADDDDEEEAEGDEDGDEDAAGAEEEEQPQEEGEQEEEPADDFAMAWEILDLARVIYERQESKESREKLGDVYMLLGDVSLESENFDQAYKDYGDALRVKQTIYASDDRRLAEAYPLAVYLLMRVAADLAMLNSMLLPSDEDRGADAEASDVGRSTDGRSVEGLDGSDDDDGLGQARQRHHDAGYVGGVAGLIVGSPLDVLKVRQQTAHRTSYAAVQGEHQPLFHGTATITGGGGGGGGGSTTAQLRQMVATEGWSSWFRGIAPPTIGLAALNAILFASYGGISRLLMTTAYEPVSRTAPLPLWGVFAAGCGAGVACFLVSTPTELVKCRAQVLLHRAPAAWQPSQHISSWQVAKEVFQKYGLTGFYRGGCITILRDAPGYGVYFWAYEGMKRQLGIDSTAYTSILDPVVWQLLLCGGVAGICTWASVYPLDVVKSRVQTQLDAADERRTVSATECARQLYRQEGWRGFTRGLSVTLARAFPVNAVTFLVYELVYRWMSTGHSRV</sequence>
<dbReference type="Pfam" id="PF00153">
    <property type="entry name" value="Mito_carr"/>
    <property type="match status" value="3"/>
</dbReference>
<feature type="repeat" description="Solcar" evidence="9">
    <location>
        <begin position="413"/>
        <end position="506"/>
    </location>
</feature>
<dbReference type="Proteomes" id="UP000278143">
    <property type="component" value="Unassembled WGS sequence"/>
</dbReference>
<feature type="transmembrane region" description="Helical" evidence="12">
    <location>
        <begin position="370"/>
        <end position="392"/>
    </location>
</feature>
<dbReference type="Pfam" id="PF10516">
    <property type="entry name" value="SHNi-TPR"/>
    <property type="match status" value="1"/>
</dbReference>
<evidence type="ECO:0000256" key="1">
    <source>
        <dbReference type="ARBA" id="ARBA00004225"/>
    </source>
</evidence>
<feature type="repeat" description="Solcar" evidence="9">
    <location>
        <begin position="520"/>
        <end position="609"/>
    </location>
</feature>
<feature type="region of interest" description="Disordered" evidence="11">
    <location>
        <begin position="113"/>
        <end position="152"/>
    </location>
</feature>
<feature type="transmembrane region" description="Helical" evidence="12">
    <location>
        <begin position="413"/>
        <end position="433"/>
    </location>
</feature>
<protein>
    <submittedName>
        <fullName evidence="14">Mitochondrial carrier domain-containing protein</fullName>
    </submittedName>
</protein>
<evidence type="ECO:0000259" key="13">
    <source>
        <dbReference type="Pfam" id="PF10516"/>
    </source>
</evidence>
<dbReference type="PANTHER" id="PTHR45624:SF10">
    <property type="entry name" value="SLC (SOLUTE CARRIER) HOMOLOG"/>
    <property type="match status" value="1"/>
</dbReference>
<evidence type="ECO:0000313" key="15">
    <source>
        <dbReference type="Proteomes" id="UP000278143"/>
    </source>
</evidence>
<keyword evidence="3" id="KW-0813">Transport</keyword>
<dbReference type="InterPro" id="IPR023395">
    <property type="entry name" value="MCP_dom_sf"/>
</dbReference>
<proteinExistence type="inferred from homology"/>
<dbReference type="OrthoDB" id="193856at2759"/>
<dbReference type="GO" id="GO:0031966">
    <property type="term" value="C:mitochondrial membrane"/>
    <property type="evidence" value="ECO:0007669"/>
    <property type="project" value="UniProtKB-SubCell"/>
</dbReference>
<dbReference type="InterPro" id="IPR019544">
    <property type="entry name" value="Tetratricopeptide_SHNi-TPR_dom"/>
</dbReference>
<dbReference type="SUPFAM" id="SSF103506">
    <property type="entry name" value="Mitochondrial carrier"/>
    <property type="match status" value="1"/>
</dbReference>
<feature type="domain" description="Tetratricopeptide SHNi-TPR" evidence="13">
    <location>
        <begin position="183"/>
        <end position="217"/>
    </location>
</feature>
<evidence type="ECO:0000256" key="11">
    <source>
        <dbReference type="SAM" id="MobiDB-lite"/>
    </source>
</evidence>
<evidence type="ECO:0000256" key="2">
    <source>
        <dbReference type="ARBA" id="ARBA00006375"/>
    </source>
</evidence>
<evidence type="ECO:0000256" key="10">
    <source>
        <dbReference type="PROSITE-ProRule" id="PRU00339"/>
    </source>
</evidence>
<dbReference type="SUPFAM" id="SSF48452">
    <property type="entry name" value="TPR-like"/>
    <property type="match status" value="1"/>
</dbReference>
<organism evidence="14 15">
    <name type="scientific">Syncephalis pseudoplumigaleata</name>
    <dbReference type="NCBI Taxonomy" id="1712513"/>
    <lineage>
        <taxon>Eukaryota</taxon>
        <taxon>Fungi</taxon>
        <taxon>Fungi incertae sedis</taxon>
        <taxon>Zoopagomycota</taxon>
        <taxon>Zoopagomycotina</taxon>
        <taxon>Zoopagomycetes</taxon>
        <taxon>Zoopagales</taxon>
        <taxon>Piptocephalidaceae</taxon>
        <taxon>Syncephalis</taxon>
    </lineage>
</organism>
<evidence type="ECO:0000256" key="6">
    <source>
        <dbReference type="ARBA" id="ARBA00022989"/>
    </source>
</evidence>
<keyword evidence="5" id="KW-0677">Repeat</keyword>
<dbReference type="InterPro" id="IPR011990">
    <property type="entry name" value="TPR-like_helical_dom_sf"/>
</dbReference>
<evidence type="ECO:0000256" key="5">
    <source>
        <dbReference type="ARBA" id="ARBA00022737"/>
    </source>
</evidence>
<dbReference type="InterPro" id="IPR019734">
    <property type="entry name" value="TPR_rpt"/>
</dbReference>